<organism evidence="1 2">
    <name type="scientific">Phakopsora pachyrhizi</name>
    <name type="common">Asian soybean rust disease fungus</name>
    <dbReference type="NCBI Taxonomy" id="170000"/>
    <lineage>
        <taxon>Eukaryota</taxon>
        <taxon>Fungi</taxon>
        <taxon>Dikarya</taxon>
        <taxon>Basidiomycota</taxon>
        <taxon>Pucciniomycotina</taxon>
        <taxon>Pucciniomycetes</taxon>
        <taxon>Pucciniales</taxon>
        <taxon>Phakopsoraceae</taxon>
        <taxon>Phakopsora</taxon>
    </lineage>
</organism>
<sequence>MASHHDGWELWVADEKLKDELGTAQTTSTSSSPTTLPTTVGELCKKKIWSFQKSSLFGCL</sequence>
<dbReference type="AlphaFoldDB" id="A0AAV0BMP6"/>
<dbReference type="Proteomes" id="UP001153365">
    <property type="component" value="Unassembled WGS sequence"/>
</dbReference>
<comment type="caution">
    <text evidence="1">The sequence shown here is derived from an EMBL/GenBank/DDBJ whole genome shotgun (WGS) entry which is preliminary data.</text>
</comment>
<dbReference type="EMBL" id="CALTRL010005907">
    <property type="protein sequence ID" value="CAH7687765.1"/>
    <property type="molecule type" value="Genomic_DNA"/>
</dbReference>
<reference evidence="1" key="1">
    <citation type="submission" date="2022-06" db="EMBL/GenBank/DDBJ databases">
        <authorList>
            <consortium name="SYNGENTA / RWTH Aachen University"/>
        </authorList>
    </citation>
    <scope>NUCLEOTIDE SEQUENCE</scope>
</reference>
<keyword evidence="2" id="KW-1185">Reference proteome</keyword>
<gene>
    <name evidence="1" type="ORF">PPACK8108_LOCUS22601</name>
</gene>
<evidence type="ECO:0000313" key="1">
    <source>
        <dbReference type="EMBL" id="CAH7687765.1"/>
    </source>
</evidence>
<protein>
    <submittedName>
        <fullName evidence="1">Uncharacterized protein</fullName>
    </submittedName>
</protein>
<name>A0AAV0BMP6_PHAPC</name>
<proteinExistence type="predicted"/>
<evidence type="ECO:0000313" key="2">
    <source>
        <dbReference type="Proteomes" id="UP001153365"/>
    </source>
</evidence>
<accession>A0AAV0BMP6</accession>